<protein>
    <recommendedName>
        <fullName evidence="3">LysR substrate-binding domain-containing protein</fullName>
    </recommendedName>
</protein>
<keyword evidence="2" id="KW-1185">Reference proteome</keyword>
<comment type="caution">
    <text evidence="1">The sequence shown here is derived from an EMBL/GenBank/DDBJ whole genome shotgun (WGS) entry which is preliminary data.</text>
</comment>
<evidence type="ECO:0008006" key="3">
    <source>
        <dbReference type="Google" id="ProtNLM"/>
    </source>
</evidence>
<dbReference type="Proteomes" id="UP001589693">
    <property type="component" value="Unassembled WGS sequence"/>
</dbReference>
<name>A0ABV5ZXU5_9PSEU</name>
<dbReference type="EMBL" id="JBHLZU010000014">
    <property type="protein sequence ID" value="MFB9905691.1"/>
    <property type="molecule type" value="Genomic_DNA"/>
</dbReference>
<dbReference type="RefSeq" id="WP_377852992.1">
    <property type="nucleotide sequence ID" value="NZ_JBHLZU010000014.1"/>
</dbReference>
<evidence type="ECO:0000313" key="1">
    <source>
        <dbReference type="EMBL" id="MFB9905691.1"/>
    </source>
</evidence>
<organism evidence="1 2">
    <name type="scientific">Allokutzneria oryzae</name>
    <dbReference type="NCBI Taxonomy" id="1378989"/>
    <lineage>
        <taxon>Bacteria</taxon>
        <taxon>Bacillati</taxon>
        <taxon>Actinomycetota</taxon>
        <taxon>Actinomycetes</taxon>
        <taxon>Pseudonocardiales</taxon>
        <taxon>Pseudonocardiaceae</taxon>
        <taxon>Allokutzneria</taxon>
    </lineage>
</organism>
<proteinExistence type="predicted"/>
<sequence length="145" mass="15310">MLGERLSGPLVVERQVEEVLDDLLVLRGSPGAQSPGASLAERAYWAGQDHALPVVSESRLSAHGPVAYDSAQLLETVALGQAVARIPTSLARLNQRDDIVYRPVLDAGPYTTVVARPAGSRSPWIARFVRVAVELTTGDSVAAAG</sequence>
<gene>
    <name evidence="1" type="ORF">ACFFQA_17295</name>
</gene>
<accession>A0ABV5ZXU5</accession>
<reference evidence="1 2" key="1">
    <citation type="submission" date="2024-09" db="EMBL/GenBank/DDBJ databases">
        <authorList>
            <person name="Sun Q."/>
            <person name="Mori K."/>
        </authorList>
    </citation>
    <scope>NUCLEOTIDE SEQUENCE [LARGE SCALE GENOMIC DNA]</scope>
    <source>
        <strain evidence="1 2">TBRC 7907</strain>
    </source>
</reference>
<evidence type="ECO:0000313" key="2">
    <source>
        <dbReference type="Proteomes" id="UP001589693"/>
    </source>
</evidence>
<dbReference type="Gene3D" id="3.40.190.10">
    <property type="entry name" value="Periplasmic binding protein-like II"/>
    <property type="match status" value="2"/>
</dbReference>